<feature type="domain" description="HTH luxR-type" evidence="5">
    <location>
        <begin position="160"/>
        <end position="225"/>
    </location>
</feature>
<dbReference type="SMART" id="SM00421">
    <property type="entry name" value="HTH_LUXR"/>
    <property type="match status" value="1"/>
</dbReference>
<dbReference type="InterPro" id="IPR039420">
    <property type="entry name" value="WalR-like"/>
</dbReference>
<dbReference type="Pfam" id="PF00196">
    <property type="entry name" value="GerE"/>
    <property type="match status" value="1"/>
</dbReference>
<evidence type="ECO:0000313" key="8">
    <source>
        <dbReference type="Proteomes" id="UP000253094"/>
    </source>
</evidence>
<dbReference type="InterPro" id="IPR016032">
    <property type="entry name" value="Sig_transdc_resp-reg_C-effctor"/>
</dbReference>
<name>A0A367FJQ5_9ACTN</name>
<evidence type="ECO:0000256" key="4">
    <source>
        <dbReference type="PROSITE-ProRule" id="PRU00169"/>
    </source>
</evidence>
<dbReference type="SUPFAM" id="SSF46894">
    <property type="entry name" value="C-terminal effector domain of the bipartite response regulators"/>
    <property type="match status" value="1"/>
</dbReference>
<comment type="caution">
    <text evidence="7">The sequence shown here is derived from an EMBL/GenBank/DDBJ whole genome shotgun (WGS) entry which is preliminary data.</text>
</comment>
<keyword evidence="3" id="KW-0804">Transcription</keyword>
<dbReference type="InterPro" id="IPR000792">
    <property type="entry name" value="Tscrpt_reg_LuxR_C"/>
</dbReference>
<evidence type="ECO:0000259" key="5">
    <source>
        <dbReference type="PROSITE" id="PS50043"/>
    </source>
</evidence>
<dbReference type="Gene3D" id="3.40.50.2300">
    <property type="match status" value="1"/>
</dbReference>
<dbReference type="GO" id="GO:0006355">
    <property type="term" value="P:regulation of DNA-templated transcription"/>
    <property type="evidence" value="ECO:0007669"/>
    <property type="project" value="InterPro"/>
</dbReference>
<evidence type="ECO:0000256" key="3">
    <source>
        <dbReference type="ARBA" id="ARBA00023163"/>
    </source>
</evidence>
<dbReference type="PROSITE" id="PS00622">
    <property type="entry name" value="HTH_LUXR_1"/>
    <property type="match status" value="1"/>
</dbReference>
<dbReference type="PROSITE" id="PS50110">
    <property type="entry name" value="RESPONSE_REGULATORY"/>
    <property type="match status" value="1"/>
</dbReference>
<dbReference type="InterPro" id="IPR001789">
    <property type="entry name" value="Sig_transdc_resp-reg_receiver"/>
</dbReference>
<protein>
    <submittedName>
        <fullName evidence="7">DNA-binding response regulator</fullName>
    </submittedName>
</protein>
<dbReference type="PRINTS" id="PR00038">
    <property type="entry name" value="HTHLUXR"/>
</dbReference>
<dbReference type="PANTHER" id="PTHR43214:SF24">
    <property type="entry name" value="TRANSCRIPTIONAL REGULATORY PROTEIN NARL-RELATED"/>
    <property type="match status" value="1"/>
</dbReference>
<dbReference type="CDD" id="cd06170">
    <property type="entry name" value="LuxR_C_like"/>
    <property type="match status" value="1"/>
</dbReference>
<keyword evidence="8" id="KW-1185">Reference proteome</keyword>
<dbReference type="GO" id="GO:0003677">
    <property type="term" value="F:DNA binding"/>
    <property type="evidence" value="ECO:0007669"/>
    <property type="project" value="UniProtKB-KW"/>
</dbReference>
<dbReference type="PANTHER" id="PTHR43214">
    <property type="entry name" value="TWO-COMPONENT RESPONSE REGULATOR"/>
    <property type="match status" value="1"/>
</dbReference>
<keyword evidence="2 7" id="KW-0238">DNA-binding</keyword>
<comment type="caution">
    <text evidence="4">Lacks conserved residue(s) required for the propagation of feature annotation.</text>
</comment>
<dbReference type="OrthoDB" id="9808843at2"/>
<dbReference type="Proteomes" id="UP000253094">
    <property type="component" value="Unassembled WGS sequence"/>
</dbReference>
<proteinExistence type="predicted"/>
<dbReference type="GO" id="GO:0000160">
    <property type="term" value="P:phosphorelay signal transduction system"/>
    <property type="evidence" value="ECO:0007669"/>
    <property type="project" value="InterPro"/>
</dbReference>
<dbReference type="InterPro" id="IPR011006">
    <property type="entry name" value="CheY-like_superfamily"/>
</dbReference>
<dbReference type="SUPFAM" id="SSF52172">
    <property type="entry name" value="CheY-like"/>
    <property type="match status" value="1"/>
</dbReference>
<accession>A0A367FJQ5</accession>
<evidence type="ECO:0000313" key="7">
    <source>
        <dbReference type="EMBL" id="RCG29885.1"/>
    </source>
</evidence>
<reference evidence="7 8" key="1">
    <citation type="submission" date="2018-06" db="EMBL/GenBank/DDBJ databases">
        <title>Sphaerisporangium craniellae sp. nov., isolated from a marine sponge in the South China Sea.</title>
        <authorList>
            <person name="Li L."/>
        </authorList>
    </citation>
    <scope>NUCLEOTIDE SEQUENCE [LARGE SCALE GENOMIC DNA]</scope>
    <source>
        <strain evidence="7 8">CCTCC AA 208026</strain>
    </source>
</reference>
<dbReference type="AlphaFoldDB" id="A0A367FJQ5"/>
<evidence type="ECO:0000256" key="2">
    <source>
        <dbReference type="ARBA" id="ARBA00023125"/>
    </source>
</evidence>
<dbReference type="PROSITE" id="PS50043">
    <property type="entry name" value="HTH_LUXR_2"/>
    <property type="match status" value="1"/>
</dbReference>
<dbReference type="EMBL" id="QOIL01000009">
    <property type="protein sequence ID" value="RCG29885.1"/>
    <property type="molecule type" value="Genomic_DNA"/>
</dbReference>
<organism evidence="7 8">
    <name type="scientific">Sphaerisporangium album</name>
    <dbReference type="NCBI Taxonomy" id="509200"/>
    <lineage>
        <taxon>Bacteria</taxon>
        <taxon>Bacillati</taxon>
        <taxon>Actinomycetota</taxon>
        <taxon>Actinomycetes</taxon>
        <taxon>Streptosporangiales</taxon>
        <taxon>Streptosporangiaceae</taxon>
        <taxon>Sphaerisporangium</taxon>
    </lineage>
</organism>
<evidence type="ECO:0000256" key="1">
    <source>
        <dbReference type="ARBA" id="ARBA00023015"/>
    </source>
</evidence>
<keyword evidence="1" id="KW-0805">Transcription regulation</keyword>
<gene>
    <name evidence="7" type="ORF">DQ384_17075</name>
</gene>
<feature type="domain" description="Response regulatory" evidence="6">
    <location>
        <begin position="18"/>
        <end position="135"/>
    </location>
</feature>
<sequence>MTQRGEWVAAGEAIPALRVVVGDPDRVLRAKLRGLLHMGNGFYVVGEAGATQALSDLVVRHRPRVAVVNAALRLPGGAEVALAVAAQTRNRTQVVLVSEALDEELLGRALREGVGGFVHRESLLEEIVPAIRLVSAGHTFISTSMITLLRDRIAAVTAGVDDRLAALTRREAEVLALVATGLSNAGIAEKLGIGAGTVRSHLARILTKLKAANRAHAVGIAYESGFIAGGSHRPRARGPA</sequence>
<evidence type="ECO:0000259" key="6">
    <source>
        <dbReference type="PROSITE" id="PS50110"/>
    </source>
</evidence>